<keyword evidence="1" id="KW-1133">Transmembrane helix</keyword>
<protein>
    <submittedName>
        <fullName evidence="2">Uncharacterized protein</fullName>
    </submittedName>
</protein>
<keyword evidence="1" id="KW-0812">Transmembrane</keyword>
<sequence>MNHTNLTLLMALILMWLVRNRLILVFFIFRLKILRLFRRLTLIWTIINTIGPLTVIVLCLYNNYLQKKSQRLSKQALREIDEYYKTISRTIDAQTNFNNSVVDNFERHEEAMRIIVNYIKAGENNV</sequence>
<feature type="transmembrane region" description="Helical" evidence="1">
    <location>
        <begin position="6"/>
        <end position="29"/>
    </location>
</feature>
<dbReference type="Proteomes" id="UP000460112">
    <property type="component" value="Unassembled WGS sequence"/>
</dbReference>
<evidence type="ECO:0000256" key="1">
    <source>
        <dbReference type="SAM" id="Phobius"/>
    </source>
</evidence>
<dbReference type="AlphaFoldDB" id="A0A833CFZ4"/>
<gene>
    <name evidence="2" type="ORF">F8244_04325</name>
</gene>
<organism evidence="2 3">
    <name type="scientific">Lactobacillus gasseri</name>
    <dbReference type="NCBI Taxonomy" id="1596"/>
    <lineage>
        <taxon>Bacteria</taxon>
        <taxon>Bacillati</taxon>
        <taxon>Bacillota</taxon>
        <taxon>Bacilli</taxon>
        <taxon>Lactobacillales</taxon>
        <taxon>Lactobacillaceae</taxon>
        <taxon>Lactobacillus</taxon>
    </lineage>
</organism>
<proteinExistence type="predicted"/>
<keyword evidence="1" id="KW-0472">Membrane</keyword>
<dbReference type="EMBL" id="WBOA01000001">
    <property type="protein sequence ID" value="KAB1951735.1"/>
    <property type="molecule type" value="Genomic_DNA"/>
</dbReference>
<evidence type="ECO:0000313" key="3">
    <source>
        <dbReference type="Proteomes" id="UP000460112"/>
    </source>
</evidence>
<comment type="caution">
    <text evidence="2">The sequence shown here is derived from an EMBL/GenBank/DDBJ whole genome shotgun (WGS) entry which is preliminary data.</text>
</comment>
<name>A0A833CFZ4_LACGS</name>
<accession>A0A833CFZ4</accession>
<evidence type="ECO:0000313" key="2">
    <source>
        <dbReference type="EMBL" id="KAB1951735.1"/>
    </source>
</evidence>
<feature type="transmembrane region" description="Helical" evidence="1">
    <location>
        <begin position="41"/>
        <end position="64"/>
    </location>
</feature>
<reference evidence="2 3" key="1">
    <citation type="submission" date="2019-09" db="EMBL/GenBank/DDBJ databases">
        <title>Investigation of probiotic properties of different lactic acid bacteria.</title>
        <authorList>
            <person name="Jaomanjaka F."/>
            <person name="Blanc P."/>
        </authorList>
    </citation>
    <scope>NUCLEOTIDE SEQUENCE [LARGE SCALE GENOMIC DNA]</scope>
    <source>
        <strain evidence="2 3">BIO6369</strain>
    </source>
</reference>